<organism evidence="2 3">
    <name type="scientific">Paramaledivibacter caminithermalis (strain DSM 15212 / CIP 107654 / DViRD3)</name>
    <name type="common">Clostridium caminithermale</name>
    <dbReference type="NCBI Taxonomy" id="1121301"/>
    <lineage>
        <taxon>Bacteria</taxon>
        <taxon>Bacillati</taxon>
        <taxon>Bacillota</taxon>
        <taxon>Clostridia</taxon>
        <taxon>Peptostreptococcales</taxon>
        <taxon>Caminicellaceae</taxon>
        <taxon>Paramaledivibacter</taxon>
    </lineage>
</organism>
<evidence type="ECO:0000313" key="2">
    <source>
        <dbReference type="EMBL" id="SHJ62806.1"/>
    </source>
</evidence>
<feature type="domain" description="Copper amine oxidase-like N-terminal" evidence="1">
    <location>
        <begin position="27"/>
        <end position="86"/>
    </location>
</feature>
<proteinExistence type="predicted"/>
<protein>
    <submittedName>
        <fullName evidence="2">Copper amine oxidase N-terminal domain-containing protein</fullName>
    </submittedName>
</protein>
<dbReference type="InterPro" id="IPR012854">
    <property type="entry name" value="Cu_amine_oxidase-like_N"/>
</dbReference>
<dbReference type="EMBL" id="FRAG01000004">
    <property type="protein sequence ID" value="SHJ62806.1"/>
    <property type="molecule type" value="Genomic_DNA"/>
</dbReference>
<reference evidence="2 3" key="1">
    <citation type="submission" date="2016-11" db="EMBL/GenBank/DDBJ databases">
        <authorList>
            <person name="Jaros S."/>
            <person name="Januszkiewicz K."/>
            <person name="Wedrychowicz H."/>
        </authorList>
    </citation>
    <scope>NUCLEOTIDE SEQUENCE [LARGE SCALE GENOMIC DNA]</scope>
    <source>
        <strain evidence="2 3">DSM 15212</strain>
    </source>
</reference>
<dbReference type="Gene3D" id="3.30.457.10">
    <property type="entry name" value="Copper amine oxidase-like, N-terminal domain"/>
    <property type="match status" value="1"/>
</dbReference>
<dbReference type="SUPFAM" id="SSF55383">
    <property type="entry name" value="Copper amine oxidase, domain N"/>
    <property type="match status" value="1"/>
</dbReference>
<sequence length="183" mass="21617">MIKKNKQYILIIVFLFFLSTLAVFSAENFKEIKVFYRNIKILVNNEELKLEEEPFIYDNRVYMPIKSICEALNSMVTWDNEHNNLSLFSYKDFEEANPLEGERFVYGEILYINKEKMTVNIYQHIDDNTVYEDKDLKVAENVIIILKRNNKKINLDFEDLKIGDIAGMVVNKENKIRGIIVDS</sequence>
<dbReference type="InterPro" id="IPR036582">
    <property type="entry name" value="Mao_N_sf"/>
</dbReference>
<gene>
    <name evidence="2" type="ORF">SAMN02745912_00554</name>
</gene>
<dbReference type="OrthoDB" id="1951970at2"/>
<dbReference type="Pfam" id="PF07833">
    <property type="entry name" value="Cu_amine_oxidN1"/>
    <property type="match status" value="1"/>
</dbReference>
<accession>A0A1M6KV73</accession>
<evidence type="ECO:0000259" key="1">
    <source>
        <dbReference type="Pfam" id="PF07833"/>
    </source>
</evidence>
<evidence type="ECO:0000313" key="3">
    <source>
        <dbReference type="Proteomes" id="UP000184465"/>
    </source>
</evidence>
<name>A0A1M6KV73_PARC5</name>
<dbReference type="AlphaFoldDB" id="A0A1M6KV73"/>
<dbReference type="RefSeq" id="WP_073146847.1">
    <property type="nucleotide sequence ID" value="NZ_FRAG01000004.1"/>
</dbReference>
<dbReference type="Proteomes" id="UP000184465">
    <property type="component" value="Unassembled WGS sequence"/>
</dbReference>
<keyword evidence="3" id="KW-1185">Reference proteome</keyword>